<gene>
    <name evidence="2" type="ORF">N479_19090</name>
</gene>
<evidence type="ECO:0000256" key="1">
    <source>
        <dbReference type="ARBA" id="ARBA00023125"/>
    </source>
</evidence>
<dbReference type="Gene3D" id="1.10.150.130">
    <property type="match status" value="1"/>
</dbReference>
<reference evidence="2 3" key="1">
    <citation type="journal article" date="2015" name="BMC Genomics">
        <title>Genome mining reveals unlocked bioactive potential of marine Gram-negative bacteria.</title>
        <authorList>
            <person name="Machado H."/>
            <person name="Sonnenschein E.C."/>
            <person name="Melchiorsen J."/>
            <person name="Gram L."/>
        </authorList>
    </citation>
    <scope>NUCLEOTIDE SEQUENCE [LARGE SCALE GENOMIC DNA]</scope>
    <source>
        <strain evidence="2 3">S4054</strain>
    </source>
</reference>
<keyword evidence="1" id="KW-0238">DNA-binding</keyword>
<evidence type="ECO:0000313" key="2">
    <source>
        <dbReference type="EMBL" id="KKE82204.1"/>
    </source>
</evidence>
<dbReference type="AlphaFoldDB" id="A0A0F6A9W7"/>
<proteinExistence type="predicted"/>
<dbReference type="InterPro" id="IPR010998">
    <property type="entry name" value="Integrase_recombinase_N"/>
</dbReference>
<dbReference type="EMBL" id="AUXW01000167">
    <property type="protein sequence ID" value="KKE82204.1"/>
    <property type="molecule type" value="Genomic_DNA"/>
</dbReference>
<dbReference type="GO" id="GO:0003677">
    <property type="term" value="F:DNA binding"/>
    <property type="evidence" value="ECO:0007669"/>
    <property type="project" value="UniProtKB-KW"/>
</dbReference>
<organism evidence="2 3">
    <name type="scientific">Pseudoalteromonas luteoviolacea S4054</name>
    <dbReference type="NCBI Taxonomy" id="1129367"/>
    <lineage>
        <taxon>Bacteria</taxon>
        <taxon>Pseudomonadati</taxon>
        <taxon>Pseudomonadota</taxon>
        <taxon>Gammaproteobacteria</taxon>
        <taxon>Alteromonadales</taxon>
        <taxon>Pseudoalteromonadaceae</taxon>
        <taxon>Pseudoalteromonas</taxon>
    </lineage>
</organism>
<name>A0A0F6A9W7_9GAMM</name>
<evidence type="ECO:0000313" key="3">
    <source>
        <dbReference type="Proteomes" id="UP000033434"/>
    </source>
</evidence>
<sequence>MHPKTLGDEAVEQFLSHLANQQNVAAKEQVWGRHTFFALEQT</sequence>
<protein>
    <submittedName>
        <fullName evidence="2">Uncharacterized protein</fullName>
    </submittedName>
</protein>
<dbReference type="PATRIC" id="fig|1129367.4.peg.3880"/>
<accession>A0A0F6A9W7</accession>
<dbReference type="Proteomes" id="UP000033434">
    <property type="component" value="Unassembled WGS sequence"/>
</dbReference>
<comment type="caution">
    <text evidence="2">The sequence shown here is derived from an EMBL/GenBank/DDBJ whole genome shotgun (WGS) entry which is preliminary data.</text>
</comment>